<evidence type="ECO:0000313" key="3">
    <source>
        <dbReference type="EMBL" id="CAB4218355.1"/>
    </source>
</evidence>
<dbReference type="Pfam" id="PF19905">
    <property type="entry name" value="DUF6378"/>
    <property type="match status" value="1"/>
</dbReference>
<accession>A0A6J5SJN1</accession>
<gene>
    <name evidence="2" type="ORF">UFOVP1459_41</name>
    <name evidence="3" type="ORF">UFOVP1609_15</name>
</gene>
<reference evidence="2" key="1">
    <citation type="submission" date="2020-05" db="EMBL/GenBank/DDBJ databases">
        <authorList>
            <person name="Chiriac C."/>
            <person name="Salcher M."/>
            <person name="Ghai R."/>
            <person name="Kavagutti S V."/>
        </authorList>
    </citation>
    <scope>NUCLEOTIDE SEQUENCE</scope>
</reference>
<sequence length="126" mass="14075">MTNRKNHRATLEETLATITQRGAEYGDPKPSFKRASLFASTLLGKTVTPYDVAIVMMSVKLSRISNERKHDSFVDLIAYASFADEYVDDAAPEEALKIRLDNVAADIDENIREIAKTLAPMKGERK</sequence>
<organism evidence="2">
    <name type="scientific">uncultured Caudovirales phage</name>
    <dbReference type="NCBI Taxonomy" id="2100421"/>
    <lineage>
        <taxon>Viruses</taxon>
        <taxon>Duplodnaviria</taxon>
        <taxon>Heunggongvirae</taxon>
        <taxon>Uroviricota</taxon>
        <taxon>Caudoviricetes</taxon>
        <taxon>Peduoviridae</taxon>
        <taxon>Maltschvirus</taxon>
        <taxon>Maltschvirus maltsch</taxon>
    </lineage>
</organism>
<feature type="domain" description="DUF6378" evidence="1">
    <location>
        <begin position="11"/>
        <end position="85"/>
    </location>
</feature>
<dbReference type="EMBL" id="LR797412">
    <property type="protein sequence ID" value="CAB4214496.1"/>
    <property type="molecule type" value="Genomic_DNA"/>
</dbReference>
<evidence type="ECO:0000259" key="1">
    <source>
        <dbReference type="Pfam" id="PF19905"/>
    </source>
</evidence>
<name>A0A6J5SJN1_9CAUD</name>
<dbReference type="EMBL" id="LR797459">
    <property type="protein sequence ID" value="CAB4218355.1"/>
    <property type="molecule type" value="Genomic_DNA"/>
</dbReference>
<proteinExistence type="predicted"/>
<dbReference type="InterPro" id="IPR045958">
    <property type="entry name" value="DUF6378"/>
</dbReference>
<protein>
    <recommendedName>
        <fullName evidence="1">DUF6378 domain-containing protein</fullName>
    </recommendedName>
</protein>
<evidence type="ECO:0000313" key="2">
    <source>
        <dbReference type="EMBL" id="CAB4214496.1"/>
    </source>
</evidence>